<sequence length="358" mass="39879">MSPCRISPLAMRCSLQALSRPANLCRPIANQRFYAVQAAGAPHLQVFNRRTKWLQKERAGMNAEESRETDYLKDEVAIRLSERLLDIKRHFPRVLDLGANSCNIARALVRENPDPDSNVPQSPPLSTRIDELVAADSSYSLLHRDADHDFNRKLNITRKVVDDEETIPFDPASFDLVMSSLSLHWINDLPGILTQINNVLKPDAPFIGAMLGGDTLFELRTSLQLAESERRGGMSPRVSPLADVKDLGGLLQKAGFKMLTVDIDDIIVDYPDMFTLMQDLQAMGEGNAVIGREMGPIQRDVLLAANAIYKELHGNPDGTIPATFRVLYMIGWREGENQPQPLARGSGDINLKDVLEQK</sequence>
<dbReference type="Proteomes" id="UP000037904">
    <property type="component" value="Unassembled WGS sequence"/>
</dbReference>
<evidence type="ECO:0000313" key="4">
    <source>
        <dbReference type="Proteomes" id="UP000037904"/>
    </source>
</evidence>
<accession>A0A0N0V8C1</accession>
<evidence type="ECO:0000313" key="3">
    <source>
        <dbReference type="EMBL" id="KPA45747.1"/>
    </source>
</evidence>
<dbReference type="GO" id="GO:0008757">
    <property type="term" value="F:S-adenosylmethionine-dependent methyltransferase activity"/>
    <property type="evidence" value="ECO:0007669"/>
    <property type="project" value="InterPro"/>
</dbReference>
<dbReference type="InterPro" id="IPR029063">
    <property type="entry name" value="SAM-dependent_MTases_sf"/>
</dbReference>
<reference evidence="3 4" key="1">
    <citation type="submission" date="2015-04" db="EMBL/GenBank/DDBJ databases">
        <title>The draft genome sequence of Fusarium langsethiae, a T-2/HT-2 mycotoxin producer.</title>
        <authorList>
            <person name="Lysoe E."/>
            <person name="Divon H.H."/>
            <person name="Terzi V."/>
            <person name="Orru L."/>
            <person name="Lamontanara A."/>
            <person name="Kolseth A.-K."/>
            <person name="Frandsen R.J."/>
            <person name="Nielsen K."/>
            <person name="Thrane U."/>
        </authorList>
    </citation>
    <scope>NUCLEOTIDE SEQUENCE [LARGE SCALE GENOMIC DNA]</scope>
    <source>
        <strain evidence="3 4">Fl201059</strain>
    </source>
</reference>
<evidence type="ECO:0000256" key="1">
    <source>
        <dbReference type="ARBA" id="ARBA00022603"/>
    </source>
</evidence>
<dbReference type="AlphaFoldDB" id="A0A0N0V8C1"/>
<name>A0A0N0V8C1_FUSLA</name>
<keyword evidence="1 3" id="KW-0489">Methyltransferase</keyword>
<organism evidence="3 4">
    <name type="scientific">Fusarium langsethiae</name>
    <dbReference type="NCBI Taxonomy" id="179993"/>
    <lineage>
        <taxon>Eukaryota</taxon>
        <taxon>Fungi</taxon>
        <taxon>Dikarya</taxon>
        <taxon>Ascomycota</taxon>
        <taxon>Pezizomycotina</taxon>
        <taxon>Sordariomycetes</taxon>
        <taxon>Hypocreomycetidae</taxon>
        <taxon>Hypocreales</taxon>
        <taxon>Nectriaceae</taxon>
        <taxon>Fusarium</taxon>
    </lineage>
</organism>
<protein>
    <submittedName>
        <fullName evidence="3">Methyltransferase protein</fullName>
    </submittedName>
</protein>
<dbReference type="GO" id="GO:0032259">
    <property type="term" value="P:methylation"/>
    <property type="evidence" value="ECO:0007669"/>
    <property type="project" value="UniProtKB-KW"/>
</dbReference>
<dbReference type="InterPro" id="IPR050602">
    <property type="entry name" value="Malonyl-ACP_OMT"/>
</dbReference>
<dbReference type="GO" id="GO:0032981">
    <property type="term" value="P:mitochondrial respiratory chain complex I assembly"/>
    <property type="evidence" value="ECO:0007669"/>
    <property type="project" value="TreeGrafter"/>
</dbReference>
<evidence type="ECO:0000256" key="2">
    <source>
        <dbReference type="ARBA" id="ARBA00022679"/>
    </source>
</evidence>
<dbReference type="Pfam" id="PF13489">
    <property type="entry name" value="Methyltransf_23"/>
    <property type="match status" value="1"/>
</dbReference>
<dbReference type="SUPFAM" id="SSF53335">
    <property type="entry name" value="S-adenosyl-L-methionine-dependent methyltransferases"/>
    <property type="match status" value="1"/>
</dbReference>
<dbReference type="EMBL" id="JXCE01000010">
    <property type="protein sequence ID" value="KPA45747.1"/>
    <property type="molecule type" value="Genomic_DNA"/>
</dbReference>
<comment type="caution">
    <text evidence="3">The sequence shown here is derived from an EMBL/GenBank/DDBJ whole genome shotgun (WGS) entry which is preliminary data.</text>
</comment>
<dbReference type="Gene3D" id="3.40.50.150">
    <property type="entry name" value="Vaccinia Virus protein VP39"/>
    <property type="match status" value="1"/>
</dbReference>
<keyword evidence="4" id="KW-1185">Reference proteome</keyword>
<dbReference type="GO" id="GO:0005739">
    <property type="term" value="C:mitochondrion"/>
    <property type="evidence" value="ECO:0007669"/>
    <property type="project" value="TreeGrafter"/>
</dbReference>
<gene>
    <name evidence="3" type="ORF">FLAG1_01270</name>
</gene>
<dbReference type="PANTHER" id="PTHR13090">
    <property type="entry name" value="ARGININE-HYDROXYLASE NDUFAF5, MITOCHONDRIAL"/>
    <property type="match status" value="1"/>
</dbReference>
<dbReference type="CDD" id="cd02440">
    <property type="entry name" value="AdoMet_MTases"/>
    <property type="match status" value="1"/>
</dbReference>
<keyword evidence="2 3" id="KW-0808">Transferase</keyword>
<proteinExistence type="predicted"/>
<dbReference type="PANTHER" id="PTHR13090:SF1">
    <property type="entry name" value="ARGININE-HYDROXYLASE NDUFAF5, MITOCHONDRIAL"/>
    <property type="match status" value="1"/>
</dbReference>